<evidence type="ECO:0000313" key="2">
    <source>
        <dbReference type="Proteomes" id="UP000243797"/>
    </source>
</evidence>
<dbReference type="InParanoid" id="A0A2K1QGL1"/>
<dbReference type="AlphaFoldDB" id="A0A2K1QGL1"/>
<protein>
    <submittedName>
        <fullName evidence="1">Uncharacterized protein</fullName>
    </submittedName>
</protein>
<organism evidence="1 2">
    <name type="scientific">Sphaceloma murrayae</name>
    <dbReference type="NCBI Taxonomy" id="2082308"/>
    <lineage>
        <taxon>Eukaryota</taxon>
        <taxon>Fungi</taxon>
        <taxon>Dikarya</taxon>
        <taxon>Ascomycota</taxon>
        <taxon>Pezizomycotina</taxon>
        <taxon>Dothideomycetes</taxon>
        <taxon>Dothideomycetidae</taxon>
        <taxon>Myriangiales</taxon>
        <taxon>Elsinoaceae</taxon>
        <taxon>Sphaceloma</taxon>
    </lineage>
</organism>
<sequence length="261" mass="28980">MPNASTRKKRHFDRYDSGMALFDDQPARDPDTSGVMDLFQDDFEDLFTREDVPCNLAPENDNAMVDDSACYISTALIISMIDAALRTILGPRPFKIDPVIKVKKSKDFVRLDELAPAICKPNGMRALAMHSTFAPRINTILNMHKQDSGNSDAEGTCAFDRQRILSREVGLWHTMFRKLLKDAPGVRLAPVRILVDGGDTFYGGAGDDLFGDGEMRLPSHQGDVGLVEDLFALQGEGRQEVEEVSLVDDGLDLLWDGMPME</sequence>
<dbReference type="OrthoDB" id="10342105at2759"/>
<keyword evidence="2" id="KW-1185">Reference proteome</keyword>
<gene>
    <name evidence="1" type="ORF">CAC42_6533</name>
</gene>
<reference evidence="1 2" key="1">
    <citation type="submission" date="2017-06" db="EMBL/GenBank/DDBJ databases">
        <title>Draft genome sequence of a variant of Elsinoe murrayae.</title>
        <authorList>
            <person name="Cheng Q."/>
        </authorList>
    </citation>
    <scope>NUCLEOTIDE SEQUENCE [LARGE SCALE GENOMIC DNA]</scope>
    <source>
        <strain evidence="1 2">CQ-2017a</strain>
    </source>
</reference>
<proteinExistence type="predicted"/>
<comment type="caution">
    <text evidence="1">The sequence shown here is derived from an EMBL/GenBank/DDBJ whole genome shotgun (WGS) entry which is preliminary data.</text>
</comment>
<evidence type="ECO:0000313" key="1">
    <source>
        <dbReference type="EMBL" id="PNS14020.1"/>
    </source>
</evidence>
<dbReference type="EMBL" id="NKHZ01000088">
    <property type="protein sequence ID" value="PNS14020.1"/>
    <property type="molecule type" value="Genomic_DNA"/>
</dbReference>
<name>A0A2K1QGL1_9PEZI</name>
<accession>A0A2K1QGL1</accession>
<dbReference type="Proteomes" id="UP000243797">
    <property type="component" value="Unassembled WGS sequence"/>
</dbReference>